<dbReference type="EMBL" id="CAFBMB010000023">
    <property type="protein sequence ID" value="CAB4892343.1"/>
    <property type="molecule type" value="Genomic_DNA"/>
</dbReference>
<dbReference type="CDD" id="cd12954">
    <property type="entry name" value="MMP_TTHA0227_like_1"/>
    <property type="match status" value="1"/>
</dbReference>
<dbReference type="AlphaFoldDB" id="A0A6J7FL17"/>
<evidence type="ECO:0000313" key="1">
    <source>
        <dbReference type="EMBL" id="CAB4892343.1"/>
    </source>
</evidence>
<sequence>MRSPVTGPHLPVIHGRTERFFTTVAQTAQYLRSLWSTELTDVSFEVAANPSAPLPPGEIPRWSVNVSQKRIVLFRVPIQRLSRLHVDDEIHRQMAIEECVFRAVAEFLGRRPEELGPERFHP</sequence>
<protein>
    <submittedName>
        <fullName evidence="1">Unannotated protein</fullName>
    </submittedName>
</protein>
<organism evidence="1">
    <name type="scientific">freshwater metagenome</name>
    <dbReference type="NCBI Taxonomy" id="449393"/>
    <lineage>
        <taxon>unclassified sequences</taxon>
        <taxon>metagenomes</taxon>
        <taxon>ecological metagenomes</taxon>
    </lineage>
</organism>
<proteinExistence type="predicted"/>
<reference evidence="1" key="1">
    <citation type="submission" date="2020-05" db="EMBL/GenBank/DDBJ databases">
        <authorList>
            <person name="Chiriac C."/>
            <person name="Salcher M."/>
            <person name="Ghai R."/>
            <person name="Kavagutti S V."/>
        </authorList>
    </citation>
    <scope>NUCLEOTIDE SEQUENCE</scope>
</reference>
<gene>
    <name evidence="1" type="ORF">UFOPK3516_00475</name>
</gene>
<name>A0A6J7FL17_9ZZZZ</name>
<dbReference type="SUPFAM" id="SSF55486">
    <property type="entry name" value="Metalloproteases ('zincins'), catalytic domain"/>
    <property type="match status" value="1"/>
</dbReference>
<accession>A0A6J7FL17</accession>